<keyword evidence="3" id="KW-1185">Reference proteome</keyword>
<dbReference type="SMART" id="SM00530">
    <property type="entry name" value="HTH_XRE"/>
    <property type="match status" value="1"/>
</dbReference>
<sequence length="72" mass="8465">MNSELVRFLRTSNNLSKSQFARKLNVSHSLISRIEGGDRRVTKRLEILIMAEFDLDEDRLTFIKMLINQIKN</sequence>
<dbReference type="EMBL" id="RZTZ01000004">
    <property type="protein sequence ID" value="RVT62785.1"/>
    <property type="molecule type" value="Genomic_DNA"/>
</dbReference>
<dbReference type="Gene3D" id="1.10.260.40">
    <property type="entry name" value="lambda repressor-like DNA-binding domains"/>
    <property type="match status" value="1"/>
</dbReference>
<dbReference type="AlphaFoldDB" id="A0A437KBH4"/>
<gene>
    <name evidence="2" type="ORF">EM808_13685</name>
</gene>
<dbReference type="CDD" id="cd00093">
    <property type="entry name" value="HTH_XRE"/>
    <property type="match status" value="1"/>
</dbReference>
<dbReference type="Proteomes" id="UP000288024">
    <property type="component" value="Unassembled WGS sequence"/>
</dbReference>
<dbReference type="GO" id="GO:0003677">
    <property type="term" value="F:DNA binding"/>
    <property type="evidence" value="ECO:0007669"/>
    <property type="project" value="InterPro"/>
</dbReference>
<dbReference type="RefSeq" id="WP_127738737.1">
    <property type="nucleotide sequence ID" value="NZ_RZTZ01000004.1"/>
</dbReference>
<evidence type="ECO:0000313" key="2">
    <source>
        <dbReference type="EMBL" id="RVT62785.1"/>
    </source>
</evidence>
<comment type="caution">
    <text evidence="2">The sequence shown here is derived from an EMBL/GenBank/DDBJ whole genome shotgun (WGS) entry which is preliminary data.</text>
</comment>
<evidence type="ECO:0000313" key="3">
    <source>
        <dbReference type="Proteomes" id="UP000288024"/>
    </source>
</evidence>
<proteinExistence type="predicted"/>
<dbReference type="PROSITE" id="PS50943">
    <property type="entry name" value="HTH_CROC1"/>
    <property type="match status" value="1"/>
</dbReference>
<dbReference type="InterPro" id="IPR001387">
    <property type="entry name" value="Cro/C1-type_HTH"/>
</dbReference>
<reference evidence="2 3" key="1">
    <citation type="submission" date="2019-01" db="EMBL/GenBank/DDBJ databases">
        <title>Bacillus sp. M5HDSG1-1, whole genome shotgun sequence.</title>
        <authorList>
            <person name="Tuo L."/>
        </authorList>
    </citation>
    <scope>NUCLEOTIDE SEQUENCE [LARGE SCALE GENOMIC DNA]</scope>
    <source>
        <strain evidence="2 3">M5HDSG1-1</strain>
    </source>
</reference>
<organism evidence="2 3">
    <name type="scientific">Niallia taxi</name>
    <dbReference type="NCBI Taxonomy" id="2499688"/>
    <lineage>
        <taxon>Bacteria</taxon>
        <taxon>Bacillati</taxon>
        <taxon>Bacillota</taxon>
        <taxon>Bacilli</taxon>
        <taxon>Bacillales</taxon>
        <taxon>Bacillaceae</taxon>
        <taxon>Niallia</taxon>
    </lineage>
</organism>
<evidence type="ECO:0000259" key="1">
    <source>
        <dbReference type="PROSITE" id="PS50943"/>
    </source>
</evidence>
<feature type="domain" description="HTH cro/C1-type" evidence="1">
    <location>
        <begin position="6"/>
        <end position="60"/>
    </location>
</feature>
<dbReference type="SUPFAM" id="SSF47413">
    <property type="entry name" value="lambda repressor-like DNA-binding domains"/>
    <property type="match status" value="1"/>
</dbReference>
<dbReference type="Pfam" id="PF13560">
    <property type="entry name" value="HTH_31"/>
    <property type="match status" value="1"/>
</dbReference>
<name>A0A437KBH4_9BACI</name>
<protein>
    <submittedName>
        <fullName evidence="2">XRE family transcriptional regulator</fullName>
    </submittedName>
</protein>
<dbReference type="InterPro" id="IPR010982">
    <property type="entry name" value="Lambda_DNA-bd_dom_sf"/>
</dbReference>
<accession>A0A437KBH4</accession>